<feature type="region of interest" description="Disordered" evidence="6">
    <location>
        <begin position="73"/>
        <end position="97"/>
    </location>
</feature>
<keyword evidence="8" id="KW-1185">Reference proteome</keyword>
<dbReference type="InterPro" id="IPR052035">
    <property type="entry name" value="ZnF_BED_domain_contain"/>
</dbReference>
<evidence type="ECO:0000313" key="8">
    <source>
        <dbReference type="Proteomes" id="UP000234323"/>
    </source>
</evidence>
<dbReference type="VEuPathDB" id="FungiDB:RhiirA1_486085"/>
<reference evidence="7 8" key="1">
    <citation type="submission" date="2015-10" db="EMBL/GenBank/DDBJ databases">
        <title>Genome analyses suggest a sexual origin of heterokaryosis in a supposedly ancient asexual fungus.</title>
        <authorList>
            <person name="Ropars J."/>
            <person name="Sedzielewska K."/>
            <person name="Noel J."/>
            <person name="Charron P."/>
            <person name="Farinelli L."/>
            <person name="Marton T."/>
            <person name="Kruger M."/>
            <person name="Pelin A."/>
            <person name="Brachmann A."/>
            <person name="Corradi N."/>
        </authorList>
    </citation>
    <scope>NUCLEOTIDE SEQUENCE [LARGE SCALE GENOMIC DNA]</scope>
    <source>
        <strain evidence="7 8">A4</strain>
    </source>
</reference>
<evidence type="ECO:0000313" key="7">
    <source>
        <dbReference type="EMBL" id="PKY61950.1"/>
    </source>
</evidence>
<dbReference type="AlphaFoldDB" id="A0A2I1HSV6"/>
<comment type="caution">
    <text evidence="7">The sequence shown here is derived from an EMBL/GenBank/DDBJ whole genome shotgun (WGS) entry which is preliminary data.</text>
</comment>
<evidence type="ECO:0000256" key="5">
    <source>
        <dbReference type="ARBA" id="ARBA00023242"/>
    </source>
</evidence>
<dbReference type="EMBL" id="LLXI01006140">
    <property type="protein sequence ID" value="PKY61950.1"/>
    <property type="molecule type" value="Genomic_DNA"/>
</dbReference>
<dbReference type="Proteomes" id="UP000234323">
    <property type="component" value="Unassembled WGS sequence"/>
</dbReference>
<protein>
    <recommendedName>
        <fullName evidence="9">DUF659 domain-containing protein</fullName>
    </recommendedName>
</protein>
<keyword evidence="5" id="KW-0539">Nucleus</keyword>
<comment type="subcellular location">
    <subcellularLocation>
        <location evidence="1">Nucleus</location>
    </subcellularLocation>
</comment>
<evidence type="ECO:0000256" key="1">
    <source>
        <dbReference type="ARBA" id="ARBA00004123"/>
    </source>
</evidence>
<dbReference type="PANTHER" id="PTHR46481:SF10">
    <property type="entry name" value="ZINC FINGER BED DOMAIN-CONTAINING PROTEIN 39"/>
    <property type="match status" value="1"/>
</dbReference>
<keyword evidence="2" id="KW-0479">Metal-binding</keyword>
<evidence type="ECO:0000256" key="6">
    <source>
        <dbReference type="SAM" id="MobiDB-lite"/>
    </source>
</evidence>
<evidence type="ECO:0000256" key="2">
    <source>
        <dbReference type="ARBA" id="ARBA00022723"/>
    </source>
</evidence>
<evidence type="ECO:0000256" key="4">
    <source>
        <dbReference type="ARBA" id="ARBA00022833"/>
    </source>
</evidence>
<organism evidence="7 8">
    <name type="scientific">Rhizophagus irregularis</name>
    <dbReference type="NCBI Taxonomy" id="588596"/>
    <lineage>
        <taxon>Eukaryota</taxon>
        <taxon>Fungi</taxon>
        <taxon>Fungi incertae sedis</taxon>
        <taxon>Mucoromycota</taxon>
        <taxon>Glomeromycotina</taxon>
        <taxon>Glomeromycetes</taxon>
        <taxon>Glomerales</taxon>
        <taxon>Glomeraceae</taxon>
        <taxon>Rhizophagus</taxon>
    </lineage>
</organism>
<dbReference type="VEuPathDB" id="FungiDB:RhiirFUN_023925"/>
<dbReference type="PANTHER" id="PTHR46481">
    <property type="entry name" value="ZINC FINGER BED DOMAIN-CONTAINING PROTEIN 4"/>
    <property type="match status" value="1"/>
</dbReference>
<name>A0A2I1HSV6_9GLOM</name>
<dbReference type="VEuPathDB" id="FungiDB:FUN_003001"/>
<accession>A0A2I1HSV6</accession>
<proteinExistence type="predicted"/>
<evidence type="ECO:0000256" key="3">
    <source>
        <dbReference type="ARBA" id="ARBA00022771"/>
    </source>
</evidence>
<keyword evidence="3" id="KW-0863">Zinc-finger</keyword>
<keyword evidence="4" id="KW-0862">Zinc</keyword>
<gene>
    <name evidence="7" type="ORF">RhiirA4_487638</name>
</gene>
<evidence type="ECO:0008006" key="9">
    <source>
        <dbReference type="Google" id="ProtNLM"/>
    </source>
</evidence>
<dbReference type="GO" id="GO:0008270">
    <property type="term" value="F:zinc ion binding"/>
    <property type="evidence" value="ECO:0007669"/>
    <property type="project" value="UniProtKB-KW"/>
</dbReference>
<dbReference type="GO" id="GO:0005634">
    <property type="term" value="C:nucleus"/>
    <property type="evidence" value="ECO:0007669"/>
    <property type="project" value="UniProtKB-SubCell"/>
</dbReference>
<sequence length="214" mass="24650">MSSNSSKKISGRPISKIWKWIIKEDPVPNSKGYYSATCSFSKVAKLKRHLAYDCNKIDSETKINVLMMLTSNEDSEDDSTTTSTTKSSKKRKSSDTRSQTCIDDHYENFPTPLVKEDQINKALAKMFVCCNLPFSLIEHPFFIEFIKILRTTYNLPSRWVLTETLIIQEVSRITLKVNRIIEEENNLTIAFDGWTNSTGQSIYDYCLITEEQLF</sequence>